<feature type="transmembrane region" description="Helical" evidence="1">
    <location>
        <begin position="57"/>
        <end position="84"/>
    </location>
</feature>
<dbReference type="EMBL" id="CAJNOI010003416">
    <property type="protein sequence ID" value="CAF1517483.1"/>
    <property type="molecule type" value="Genomic_DNA"/>
</dbReference>
<evidence type="ECO:0000256" key="1">
    <source>
        <dbReference type="SAM" id="Phobius"/>
    </source>
</evidence>
<keyword evidence="1" id="KW-0812">Transmembrane</keyword>
<dbReference type="Proteomes" id="UP000663832">
    <property type="component" value="Unassembled WGS sequence"/>
</dbReference>
<evidence type="ECO:0000313" key="4">
    <source>
        <dbReference type="Proteomes" id="UP000663832"/>
    </source>
</evidence>
<sequence>MNSSTIILSSQLNLAQTYVTRYLMIPVYIFGNIVYVTCDSATSSQTKSPDRQAIEGFIYAFTIHLCYISASFPFAIYTLASSIFRKECMSRIRRLYTKVLHFCA</sequence>
<evidence type="ECO:0000313" key="2">
    <source>
        <dbReference type="EMBL" id="CAF1517483.1"/>
    </source>
</evidence>
<evidence type="ECO:0000313" key="3">
    <source>
        <dbReference type="EMBL" id="CAF1649138.1"/>
    </source>
</evidence>
<dbReference type="Proteomes" id="UP000663877">
    <property type="component" value="Unassembled WGS sequence"/>
</dbReference>
<protein>
    <submittedName>
        <fullName evidence="3">Uncharacterized protein</fullName>
    </submittedName>
</protein>
<feature type="transmembrane region" description="Helical" evidence="1">
    <location>
        <begin position="20"/>
        <end position="37"/>
    </location>
</feature>
<reference evidence="3" key="1">
    <citation type="submission" date="2021-02" db="EMBL/GenBank/DDBJ databases">
        <authorList>
            <person name="Nowell W R."/>
        </authorList>
    </citation>
    <scope>NUCLEOTIDE SEQUENCE</scope>
</reference>
<comment type="caution">
    <text evidence="3">The sequence shown here is derived from an EMBL/GenBank/DDBJ whole genome shotgun (WGS) entry which is preliminary data.</text>
</comment>
<organism evidence="3 4">
    <name type="scientific">Adineta steineri</name>
    <dbReference type="NCBI Taxonomy" id="433720"/>
    <lineage>
        <taxon>Eukaryota</taxon>
        <taxon>Metazoa</taxon>
        <taxon>Spiralia</taxon>
        <taxon>Gnathifera</taxon>
        <taxon>Rotifera</taxon>
        <taxon>Eurotatoria</taxon>
        <taxon>Bdelloidea</taxon>
        <taxon>Adinetida</taxon>
        <taxon>Adinetidae</taxon>
        <taxon>Adineta</taxon>
    </lineage>
</organism>
<dbReference type="AlphaFoldDB" id="A0A816EQP3"/>
<gene>
    <name evidence="2" type="ORF">BJG266_LOCUS44080</name>
    <name evidence="3" type="ORF">QVE165_LOCUS61026</name>
</gene>
<accession>A0A816EQP3</accession>
<name>A0A816EQP3_9BILA</name>
<keyword evidence="4" id="KW-1185">Reference proteome</keyword>
<dbReference type="EMBL" id="CAJNOM010003770">
    <property type="protein sequence ID" value="CAF1649138.1"/>
    <property type="molecule type" value="Genomic_DNA"/>
</dbReference>
<proteinExistence type="predicted"/>
<keyword evidence="1" id="KW-1133">Transmembrane helix</keyword>
<keyword evidence="1" id="KW-0472">Membrane</keyword>